<dbReference type="AlphaFoldDB" id="A0A382CHA2"/>
<dbReference type="Gene3D" id="3.40.50.450">
    <property type="match status" value="1"/>
</dbReference>
<evidence type="ECO:0008006" key="2">
    <source>
        <dbReference type="Google" id="ProtNLM"/>
    </source>
</evidence>
<accession>A0A382CHA2</accession>
<gene>
    <name evidence="1" type="ORF">METZ01_LOCUS178350</name>
</gene>
<sequence length="133" mass="15400">MKIAIVGSRKYDNKIKIKEFIFKCKELFGDNLEIVSGGCKYGADKFAKQASVELDLKYVEFPPAHFTHNQHCIREAYNYGKPYAVWHYFERNKEIAEYSDMIVGFIPEGVESNGTRNTLNHAEKFNKKVIIIN</sequence>
<protein>
    <recommendedName>
        <fullName evidence="2">DUF2493 domain-containing protein</fullName>
    </recommendedName>
</protein>
<name>A0A382CHA2_9ZZZZ</name>
<evidence type="ECO:0000313" key="1">
    <source>
        <dbReference type="EMBL" id="SVB25496.1"/>
    </source>
</evidence>
<dbReference type="SUPFAM" id="SSF102405">
    <property type="entry name" value="MCP/YpsA-like"/>
    <property type="match status" value="1"/>
</dbReference>
<reference evidence="1" key="1">
    <citation type="submission" date="2018-05" db="EMBL/GenBank/DDBJ databases">
        <authorList>
            <person name="Lanie J.A."/>
            <person name="Ng W.-L."/>
            <person name="Kazmierczak K.M."/>
            <person name="Andrzejewski T.M."/>
            <person name="Davidsen T.M."/>
            <person name="Wayne K.J."/>
            <person name="Tettelin H."/>
            <person name="Glass J.I."/>
            <person name="Rusch D."/>
            <person name="Podicherti R."/>
            <person name="Tsui H.-C.T."/>
            <person name="Winkler M.E."/>
        </authorList>
    </citation>
    <scope>NUCLEOTIDE SEQUENCE</scope>
</reference>
<organism evidence="1">
    <name type="scientific">marine metagenome</name>
    <dbReference type="NCBI Taxonomy" id="408172"/>
    <lineage>
        <taxon>unclassified sequences</taxon>
        <taxon>metagenomes</taxon>
        <taxon>ecological metagenomes</taxon>
    </lineage>
</organism>
<dbReference type="EMBL" id="UINC01034523">
    <property type="protein sequence ID" value="SVB25496.1"/>
    <property type="molecule type" value="Genomic_DNA"/>
</dbReference>
<proteinExistence type="predicted"/>